<name>A0A2T4U832_9BACI</name>
<accession>A0A2T4U832</accession>
<evidence type="ECO:0000313" key="1">
    <source>
        <dbReference type="EMBL" id="PTL39545.1"/>
    </source>
</evidence>
<dbReference type="EMBL" id="PZJJ01000006">
    <property type="protein sequence ID" value="PTL39545.1"/>
    <property type="molecule type" value="Genomic_DNA"/>
</dbReference>
<proteinExistence type="predicted"/>
<sequence length="73" mass="8183">MLGNGFRTSPFFYARVGSYFISASVKAFTVDDWRKNPFPSGRPAKESLMLFLGMGKKAADTPKTTWSLIEPLF</sequence>
<reference evidence="1 2" key="1">
    <citation type="submission" date="2018-03" db="EMBL/GenBank/DDBJ databases">
        <title>Alkalicoccus saliphilus sp. nov., isolated from a mineral pool.</title>
        <authorList>
            <person name="Zhao B."/>
        </authorList>
    </citation>
    <scope>NUCLEOTIDE SEQUENCE [LARGE SCALE GENOMIC DNA]</scope>
    <source>
        <strain evidence="1 2">6AG</strain>
    </source>
</reference>
<keyword evidence="2" id="KW-1185">Reference proteome</keyword>
<comment type="caution">
    <text evidence="1">The sequence shown here is derived from an EMBL/GenBank/DDBJ whole genome shotgun (WGS) entry which is preliminary data.</text>
</comment>
<evidence type="ECO:0000313" key="2">
    <source>
        <dbReference type="Proteomes" id="UP000240509"/>
    </source>
</evidence>
<protein>
    <submittedName>
        <fullName evidence="1">Uncharacterized protein</fullName>
    </submittedName>
</protein>
<gene>
    <name evidence="1" type="ORF">C6Y45_05755</name>
</gene>
<organism evidence="1 2">
    <name type="scientific">Alkalicoccus saliphilus</name>
    <dbReference type="NCBI Taxonomy" id="200989"/>
    <lineage>
        <taxon>Bacteria</taxon>
        <taxon>Bacillati</taxon>
        <taxon>Bacillota</taxon>
        <taxon>Bacilli</taxon>
        <taxon>Bacillales</taxon>
        <taxon>Bacillaceae</taxon>
        <taxon>Alkalicoccus</taxon>
    </lineage>
</organism>
<dbReference type="Proteomes" id="UP000240509">
    <property type="component" value="Unassembled WGS sequence"/>
</dbReference>
<dbReference type="AlphaFoldDB" id="A0A2T4U832"/>